<dbReference type="SMART" id="SM00363">
    <property type="entry name" value="S4"/>
    <property type="match status" value="1"/>
</dbReference>
<dbReference type="Pfam" id="PF00849">
    <property type="entry name" value="PseudoU_synth_2"/>
    <property type="match status" value="1"/>
</dbReference>
<dbReference type="AlphaFoldDB" id="A0A1M4S4Q6"/>
<name>A0A1M4S4Q6_9FIRM</name>
<dbReference type="EMBL" id="FQTU01000001">
    <property type="protein sequence ID" value="SHE27181.1"/>
    <property type="molecule type" value="Genomic_DNA"/>
</dbReference>
<dbReference type="EC" id="5.4.99.-" evidence="7"/>
<proteinExistence type="inferred from homology"/>
<dbReference type="InterPro" id="IPR002942">
    <property type="entry name" value="S4_RNA-bd"/>
</dbReference>
<dbReference type="CDD" id="cd00165">
    <property type="entry name" value="S4"/>
    <property type="match status" value="1"/>
</dbReference>
<dbReference type="Gene3D" id="3.30.2350.10">
    <property type="entry name" value="Pseudouridine synthase"/>
    <property type="match status" value="1"/>
</dbReference>
<evidence type="ECO:0000313" key="10">
    <source>
        <dbReference type="Proteomes" id="UP000184251"/>
    </source>
</evidence>
<accession>A0A1M4S4Q6</accession>
<dbReference type="Pfam" id="PF01479">
    <property type="entry name" value="S4"/>
    <property type="match status" value="1"/>
</dbReference>
<dbReference type="OrthoDB" id="9807829at2"/>
<dbReference type="InterPro" id="IPR050188">
    <property type="entry name" value="RluA_PseudoU_synthase"/>
</dbReference>
<dbReference type="InterPro" id="IPR020103">
    <property type="entry name" value="PsdUridine_synth_cat_dom_sf"/>
</dbReference>
<evidence type="ECO:0000256" key="2">
    <source>
        <dbReference type="ARBA" id="ARBA00010876"/>
    </source>
</evidence>
<sequence>MENLETIRIRENEDSMRLDQYLSSHFKEMSRSYIKKLIDSGNVRLNGEIPKSSVKTSPGDLITVDIPKAEDYRVEPQDLPLDIVYQDKDIVVVNKDKGMVVHPGHGNPSGTLVNALLHQIKDLSGINGVKRPGIVHRIDKDTSGLLLVAKNDAAHKKLAALLKKHDIRRNYYAILEGVIQEENGKIDAPIGRDPKNRIKMAVVNQNSKSAVTHFKVIERFPKHTLIEASLETGRTHQIRVHMAYIGHPLVGDGVYGFKKQVLTKEGQALHAFRLAFDHPSTGDAMIFETPIPDYFIKIINKIKK</sequence>
<evidence type="ECO:0000256" key="4">
    <source>
        <dbReference type="ARBA" id="ARBA00023235"/>
    </source>
</evidence>
<dbReference type="FunFam" id="3.30.2350.10:FF:000006">
    <property type="entry name" value="Pseudouridine synthase"/>
    <property type="match status" value="1"/>
</dbReference>
<protein>
    <recommendedName>
        <fullName evidence="7">Pseudouridine synthase</fullName>
        <ecNumber evidence="7">5.4.99.-</ecNumber>
    </recommendedName>
</protein>
<dbReference type="GO" id="GO:0000455">
    <property type="term" value="P:enzyme-directed rRNA pseudouridine synthesis"/>
    <property type="evidence" value="ECO:0007669"/>
    <property type="project" value="TreeGrafter"/>
</dbReference>
<dbReference type="SUPFAM" id="SSF55120">
    <property type="entry name" value="Pseudouridine synthase"/>
    <property type="match status" value="1"/>
</dbReference>
<dbReference type="RefSeq" id="WP_073269060.1">
    <property type="nucleotide sequence ID" value="NZ_FQTU01000001.1"/>
</dbReference>
<reference evidence="9 10" key="1">
    <citation type="submission" date="2016-11" db="EMBL/GenBank/DDBJ databases">
        <authorList>
            <person name="Jaros S."/>
            <person name="Januszkiewicz K."/>
            <person name="Wedrychowicz H."/>
        </authorList>
    </citation>
    <scope>NUCLEOTIDE SEQUENCE [LARGE SCALE GENOMIC DNA]</scope>
    <source>
        <strain evidence="9 10">DSM 14828</strain>
    </source>
</reference>
<organism evidence="9 10">
    <name type="scientific">Alkalibacter saccharofermentans DSM 14828</name>
    <dbReference type="NCBI Taxonomy" id="1120975"/>
    <lineage>
        <taxon>Bacteria</taxon>
        <taxon>Bacillati</taxon>
        <taxon>Bacillota</taxon>
        <taxon>Clostridia</taxon>
        <taxon>Eubacteriales</taxon>
        <taxon>Eubacteriaceae</taxon>
        <taxon>Alkalibacter</taxon>
    </lineage>
</organism>
<comment type="similarity">
    <text evidence="2 7">Belongs to the pseudouridine synthase RluA family.</text>
</comment>
<evidence type="ECO:0000313" key="9">
    <source>
        <dbReference type="EMBL" id="SHE27181.1"/>
    </source>
</evidence>
<evidence type="ECO:0000259" key="8">
    <source>
        <dbReference type="SMART" id="SM00363"/>
    </source>
</evidence>
<comment type="function">
    <text evidence="7">Responsible for synthesis of pseudouridine from uracil.</text>
</comment>
<dbReference type="InterPro" id="IPR036986">
    <property type="entry name" value="S4_RNA-bd_sf"/>
</dbReference>
<dbReference type="GO" id="GO:0003723">
    <property type="term" value="F:RNA binding"/>
    <property type="evidence" value="ECO:0007669"/>
    <property type="project" value="UniProtKB-KW"/>
</dbReference>
<evidence type="ECO:0000256" key="7">
    <source>
        <dbReference type="RuleBase" id="RU362028"/>
    </source>
</evidence>
<dbReference type="PROSITE" id="PS50889">
    <property type="entry name" value="S4"/>
    <property type="match status" value="1"/>
</dbReference>
<dbReference type="InterPro" id="IPR006224">
    <property type="entry name" value="PsdUridine_synth_RluA-like_CS"/>
</dbReference>
<dbReference type="STRING" id="1120975.SAMN02746064_00049"/>
<feature type="active site" evidence="5">
    <location>
        <position position="139"/>
    </location>
</feature>
<evidence type="ECO:0000256" key="3">
    <source>
        <dbReference type="ARBA" id="ARBA00022884"/>
    </source>
</evidence>
<evidence type="ECO:0000256" key="1">
    <source>
        <dbReference type="ARBA" id="ARBA00000073"/>
    </source>
</evidence>
<dbReference type="CDD" id="cd02869">
    <property type="entry name" value="PseudoU_synth_RluA_like"/>
    <property type="match status" value="1"/>
</dbReference>
<dbReference type="InterPro" id="IPR006145">
    <property type="entry name" value="PsdUridine_synth_RsuA/RluA"/>
</dbReference>
<feature type="domain" description="RNA-binding S4" evidence="8">
    <location>
        <begin position="16"/>
        <end position="80"/>
    </location>
</feature>
<gene>
    <name evidence="9" type="ORF">SAMN02746064_00049</name>
</gene>
<dbReference type="SUPFAM" id="SSF55174">
    <property type="entry name" value="Alpha-L RNA-binding motif"/>
    <property type="match status" value="1"/>
</dbReference>
<comment type="catalytic activity">
    <reaction evidence="1 7">
        <text>a uridine in RNA = a pseudouridine in RNA</text>
        <dbReference type="Rhea" id="RHEA:48348"/>
        <dbReference type="Rhea" id="RHEA-COMP:12068"/>
        <dbReference type="Rhea" id="RHEA-COMP:12069"/>
        <dbReference type="ChEBI" id="CHEBI:65314"/>
        <dbReference type="ChEBI" id="CHEBI:65315"/>
    </reaction>
</comment>
<evidence type="ECO:0000256" key="6">
    <source>
        <dbReference type="PROSITE-ProRule" id="PRU00182"/>
    </source>
</evidence>
<dbReference type="InterPro" id="IPR006225">
    <property type="entry name" value="PsdUridine_synth_RluC/D"/>
</dbReference>
<dbReference type="Proteomes" id="UP000184251">
    <property type="component" value="Unassembled WGS sequence"/>
</dbReference>
<keyword evidence="10" id="KW-1185">Reference proteome</keyword>
<dbReference type="PANTHER" id="PTHR21600">
    <property type="entry name" value="MITOCHONDRIAL RNA PSEUDOURIDINE SYNTHASE"/>
    <property type="match status" value="1"/>
</dbReference>
<keyword evidence="3 6" id="KW-0694">RNA-binding</keyword>
<dbReference type="Gene3D" id="3.10.290.10">
    <property type="entry name" value="RNA-binding S4 domain"/>
    <property type="match status" value="1"/>
</dbReference>
<dbReference type="PANTHER" id="PTHR21600:SF44">
    <property type="entry name" value="RIBOSOMAL LARGE SUBUNIT PSEUDOURIDINE SYNTHASE D"/>
    <property type="match status" value="1"/>
</dbReference>
<evidence type="ECO:0000256" key="5">
    <source>
        <dbReference type="PIRSR" id="PIRSR606225-1"/>
    </source>
</evidence>
<dbReference type="NCBIfam" id="TIGR00005">
    <property type="entry name" value="rluA_subfam"/>
    <property type="match status" value="1"/>
</dbReference>
<dbReference type="PROSITE" id="PS01129">
    <property type="entry name" value="PSI_RLU"/>
    <property type="match status" value="1"/>
</dbReference>
<dbReference type="GO" id="GO:0120159">
    <property type="term" value="F:rRNA pseudouridine synthase activity"/>
    <property type="evidence" value="ECO:0007669"/>
    <property type="project" value="UniProtKB-ARBA"/>
</dbReference>
<keyword evidence="4 7" id="KW-0413">Isomerase</keyword>